<evidence type="ECO:0000313" key="1">
    <source>
        <dbReference type="EMBL" id="VDD29156.1"/>
    </source>
</evidence>
<proteinExistence type="predicted"/>
<feature type="non-terminal residue" evidence="1">
    <location>
        <position position="1"/>
    </location>
</feature>
<name>A0A3P6DRT2_BRAOL</name>
<gene>
    <name evidence="1" type="ORF">BOLC9T54479H</name>
</gene>
<accession>A0A3P6DRT2</accession>
<sequence>SIYNFFSQENTFSACFGSPSVPHKLHLNNILNHW</sequence>
<reference evidence="1" key="1">
    <citation type="submission" date="2018-11" db="EMBL/GenBank/DDBJ databases">
        <authorList>
            <consortium name="Genoscope - CEA"/>
            <person name="William W."/>
        </authorList>
    </citation>
    <scope>NUCLEOTIDE SEQUENCE</scope>
</reference>
<protein>
    <submittedName>
        <fullName evidence="1">Uncharacterized protein</fullName>
    </submittedName>
</protein>
<organism evidence="1">
    <name type="scientific">Brassica oleracea</name>
    <name type="common">Wild cabbage</name>
    <dbReference type="NCBI Taxonomy" id="3712"/>
    <lineage>
        <taxon>Eukaryota</taxon>
        <taxon>Viridiplantae</taxon>
        <taxon>Streptophyta</taxon>
        <taxon>Embryophyta</taxon>
        <taxon>Tracheophyta</taxon>
        <taxon>Spermatophyta</taxon>
        <taxon>Magnoliopsida</taxon>
        <taxon>eudicotyledons</taxon>
        <taxon>Gunneridae</taxon>
        <taxon>Pentapetalae</taxon>
        <taxon>rosids</taxon>
        <taxon>malvids</taxon>
        <taxon>Brassicales</taxon>
        <taxon>Brassicaceae</taxon>
        <taxon>Brassiceae</taxon>
        <taxon>Brassica</taxon>
    </lineage>
</organism>
<dbReference type="AlphaFoldDB" id="A0A3P6DRT2"/>
<dbReference type="EMBL" id="LR031875">
    <property type="protein sequence ID" value="VDD29156.1"/>
    <property type="molecule type" value="Genomic_DNA"/>
</dbReference>